<sequence length="472" mass="52190">MKTVSIRTRLTYWYAVLVACVVMLLGLGVFLGASWGLRKAADQELTSGIDGIDAFLHHKLAIHQMDNLGEELREHSALMPRGKMFRVTDRSGVLIYQPDAMSIVTPVIPGPDEIREENITVGSRSFRTISRFAWVGPYRFLLQVAVDQTEYRELMTGLAWLLILSIPVAGLLAALVGYWMSGRALAPISQITETANSIDGSSLNRRLPLMGTHDELDQLSSTINYMLDRIAASYDRISQFTADASHELRTPIARVRSTAELLLMSVADPVRVQSGLADILSESDFMTRMIRDLLTLARNGLEEGRVSMELFELGESAKAMLPRARSLASTRGITVELITEEDILPVRGNQSIVERTLMILVDNAVHYTPSGGRVWISTWSAENLCGFTVRDNGVGIAQADQERIFERFYRVDTVRTPRDGGSGLGLSIAKSLVELHGGKIHLSSEVGSGSSFEVYFPRADLRRVVTDFKITG</sequence>
<evidence type="ECO:0000256" key="8">
    <source>
        <dbReference type="ARBA" id="ARBA00022989"/>
    </source>
</evidence>
<dbReference type="GO" id="GO:0005886">
    <property type="term" value="C:plasma membrane"/>
    <property type="evidence" value="ECO:0007669"/>
    <property type="project" value="TreeGrafter"/>
</dbReference>
<dbReference type="PANTHER" id="PTHR45436:SF5">
    <property type="entry name" value="SENSOR HISTIDINE KINASE TRCS"/>
    <property type="match status" value="1"/>
</dbReference>
<organism evidence="14 15">
    <name type="scientific">Edaphobacter dinghuensis</name>
    <dbReference type="NCBI Taxonomy" id="1560005"/>
    <lineage>
        <taxon>Bacteria</taxon>
        <taxon>Pseudomonadati</taxon>
        <taxon>Acidobacteriota</taxon>
        <taxon>Terriglobia</taxon>
        <taxon>Terriglobales</taxon>
        <taxon>Acidobacteriaceae</taxon>
        <taxon>Edaphobacter</taxon>
    </lineage>
</organism>
<protein>
    <recommendedName>
        <fullName evidence="3">histidine kinase</fullName>
        <ecNumber evidence="3">2.7.13.3</ecNumber>
    </recommendedName>
</protein>
<dbReference type="SUPFAM" id="SSF55874">
    <property type="entry name" value="ATPase domain of HSP90 chaperone/DNA topoisomerase II/histidine kinase"/>
    <property type="match status" value="1"/>
</dbReference>
<feature type="transmembrane region" description="Helical" evidence="11">
    <location>
        <begin position="12"/>
        <end position="37"/>
    </location>
</feature>
<dbReference type="Pfam" id="PF02518">
    <property type="entry name" value="HATPase_c"/>
    <property type="match status" value="1"/>
</dbReference>
<evidence type="ECO:0000256" key="2">
    <source>
        <dbReference type="ARBA" id="ARBA00004370"/>
    </source>
</evidence>
<dbReference type="SMART" id="SM00388">
    <property type="entry name" value="HisKA"/>
    <property type="match status" value="1"/>
</dbReference>
<evidence type="ECO:0000256" key="7">
    <source>
        <dbReference type="ARBA" id="ARBA00022777"/>
    </source>
</evidence>
<keyword evidence="9" id="KW-0902">Two-component regulatory system</keyword>
<comment type="caution">
    <text evidence="14">The sequence shown here is derived from an EMBL/GenBank/DDBJ whole genome shotgun (WGS) entry which is preliminary data.</text>
</comment>
<name>A0A917HMQ4_9BACT</name>
<dbReference type="InterPro" id="IPR050428">
    <property type="entry name" value="TCS_sensor_his_kinase"/>
</dbReference>
<dbReference type="InterPro" id="IPR003660">
    <property type="entry name" value="HAMP_dom"/>
</dbReference>
<evidence type="ECO:0000256" key="6">
    <source>
        <dbReference type="ARBA" id="ARBA00022692"/>
    </source>
</evidence>
<evidence type="ECO:0000256" key="9">
    <source>
        <dbReference type="ARBA" id="ARBA00023012"/>
    </source>
</evidence>
<reference evidence="14" key="2">
    <citation type="submission" date="2020-09" db="EMBL/GenBank/DDBJ databases">
        <authorList>
            <person name="Sun Q."/>
            <person name="Zhou Y."/>
        </authorList>
    </citation>
    <scope>NUCLEOTIDE SEQUENCE</scope>
    <source>
        <strain evidence="14">CGMCC 1.12997</strain>
    </source>
</reference>
<dbReference type="GO" id="GO:0000155">
    <property type="term" value="F:phosphorelay sensor kinase activity"/>
    <property type="evidence" value="ECO:0007669"/>
    <property type="project" value="InterPro"/>
</dbReference>
<dbReference type="InterPro" id="IPR036890">
    <property type="entry name" value="HATPase_C_sf"/>
</dbReference>
<dbReference type="PROSITE" id="PS51257">
    <property type="entry name" value="PROKAR_LIPOPROTEIN"/>
    <property type="match status" value="1"/>
</dbReference>
<dbReference type="InterPro" id="IPR004358">
    <property type="entry name" value="Sig_transdc_His_kin-like_C"/>
</dbReference>
<dbReference type="InterPro" id="IPR003661">
    <property type="entry name" value="HisK_dim/P_dom"/>
</dbReference>
<dbReference type="CDD" id="cd06225">
    <property type="entry name" value="HAMP"/>
    <property type="match status" value="1"/>
</dbReference>
<dbReference type="SUPFAM" id="SSF47384">
    <property type="entry name" value="Homodimeric domain of signal transducing histidine kinase"/>
    <property type="match status" value="1"/>
</dbReference>
<dbReference type="PRINTS" id="PR00344">
    <property type="entry name" value="BCTRLSENSOR"/>
</dbReference>
<dbReference type="EMBL" id="BMGT01000003">
    <property type="protein sequence ID" value="GGG83692.1"/>
    <property type="molecule type" value="Genomic_DNA"/>
</dbReference>
<dbReference type="RefSeq" id="WP_229739334.1">
    <property type="nucleotide sequence ID" value="NZ_BMGT01000003.1"/>
</dbReference>
<evidence type="ECO:0000256" key="5">
    <source>
        <dbReference type="ARBA" id="ARBA00022679"/>
    </source>
</evidence>
<evidence type="ECO:0000256" key="1">
    <source>
        <dbReference type="ARBA" id="ARBA00000085"/>
    </source>
</evidence>
<comment type="catalytic activity">
    <reaction evidence="1">
        <text>ATP + protein L-histidine = ADP + protein N-phospho-L-histidine.</text>
        <dbReference type="EC" id="2.7.13.3"/>
    </reaction>
</comment>
<dbReference type="PROSITE" id="PS50885">
    <property type="entry name" value="HAMP"/>
    <property type="match status" value="1"/>
</dbReference>
<evidence type="ECO:0000256" key="11">
    <source>
        <dbReference type="SAM" id="Phobius"/>
    </source>
</evidence>
<dbReference type="PANTHER" id="PTHR45436">
    <property type="entry name" value="SENSOR HISTIDINE KINASE YKOH"/>
    <property type="match status" value="1"/>
</dbReference>
<comment type="subcellular location">
    <subcellularLocation>
        <location evidence="2">Membrane</location>
    </subcellularLocation>
</comment>
<dbReference type="Gene3D" id="6.10.340.10">
    <property type="match status" value="1"/>
</dbReference>
<feature type="transmembrane region" description="Helical" evidence="11">
    <location>
        <begin position="158"/>
        <end position="180"/>
    </location>
</feature>
<keyword evidence="8 11" id="KW-1133">Transmembrane helix</keyword>
<dbReference type="Gene3D" id="1.10.287.130">
    <property type="match status" value="1"/>
</dbReference>
<evidence type="ECO:0000259" key="13">
    <source>
        <dbReference type="PROSITE" id="PS50885"/>
    </source>
</evidence>
<feature type="domain" description="Histidine kinase" evidence="12">
    <location>
        <begin position="243"/>
        <end position="460"/>
    </location>
</feature>
<dbReference type="SUPFAM" id="SSF158472">
    <property type="entry name" value="HAMP domain-like"/>
    <property type="match status" value="1"/>
</dbReference>
<proteinExistence type="predicted"/>
<dbReference type="Gene3D" id="3.30.565.10">
    <property type="entry name" value="Histidine kinase-like ATPase, C-terminal domain"/>
    <property type="match status" value="1"/>
</dbReference>
<accession>A0A917HMQ4</accession>
<dbReference type="AlphaFoldDB" id="A0A917HMQ4"/>
<evidence type="ECO:0000256" key="3">
    <source>
        <dbReference type="ARBA" id="ARBA00012438"/>
    </source>
</evidence>
<dbReference type="PROSITE" id="PS50109">
    <property type="entry name" value="HIS_KIN"/>
    <property type="match status" value="1"/>
</dbReference>
<keyword evidence="7 14" id="KW-0418">Kinase</keyword>
<evidence type="ECO:0000256" key="10">
    <source>
        <dbReference type="ARBA" id="ARBA00023136"/>
    </source>
</evidence>
<dbReference type="InterPro" id="IPR003594">
    <property type="entry name" value="HATPase_dom"/>
</dbReference>
<dbReference type="InterPro" id="IPR036097">
    <property type="entry name" value="HisK_dim/P_sf"/>
</dbReference>
<dbReference type="CDD" id="cd00075">
    <property type="entry name" value="HATPase"/>
    <property type="match status" value="1"/>
</dbReference>
<evidence type="ECO:0000256" key="4">
    <source>
        <dbReference type="ARBA" id="ARBA00022553"/>
    </source>
</evidence>
<feature type="domain" description="HAMP" evidence="13">
    <location>
        <begin position="182"/>
        <end position="235"/>
    </location>
</feature>
<dbReference type="EC" id="2.7.13.3" evidence="3"/>
<dbReference type="Proteomes" id="UP000647241">
    <property type="component" value="Unassembled WGS sequence"/>
</dbReference>
<keyword evidence="5" id="KW-0808">Transferase</keyword>
<keyword evidence="15" id="KW-1185">Reference proteome</keyword>
<dbReference type="InterPro" id="IPR005467">
    <property type="entry name" value="His_kinase_dom"/>
</dbReference>
<dbReference type="Pfam" id="PF00672">
    <property type="entry name" value="HAMP"/>
    <property type="match status" value="1"/>
</dbReference>
<reference evidence="14" key="1">
    <citation type="journal article" date="2014" name="Int. J. Syst. Evol. Microbiol.">
        <title>Complete genome sequence of Corynebacterium casei LMG S-19264T (=DSM 44701T), isolated from a smear-ripened cheese.</title>
        <authorList>
            <consortium name="US DOE Joint Genome Institute (JGI-PGF)"/>
            <person name="Walter F."/>
            <person name="Albersmeier A."/>
            <person name="Kalinowski J."/>
            <person name="Ruckert C."/>
        </authorList>
    </citation>
    <scope>NUCLEOTIDE SEQUENCE</scope>
    <source>
        <strain evidence="14">CGMCC 1.12997</strain>
    </source>
</reference>
<keyword evidence="10 11" id="KW-0472">Membrane</keyword>
<evidence type="ECO:0000313" key="14">
    <source>
        <dbReference type="EMBL" id="GGG83692.1"/>
    </source>
</evidence>
<dbReference type="FunFam" id="3.30.565.10:FF:000006">
    <property type="entry name" value="Sensor histidine kinase WalK"/>
    <property type="match status" value="1"/>
</dbReference>
<gene>
    <name evidence="14" type="ORF">GCM10011585_29310</name>
</gene>
<evidence type="ECO:0000259" key="12">
    <source>
        <dbReference type="PROSITE" id="PS50109"/>
    </source>
</evidence>
<keyword evidence="6 11" id="KW-0812">Transmembrane</keyword>
<dbReference type="SMART" id="SM00304">
    <property type="entry name" value="HAMP"/>
    <property type="match status" value="1"/>
</dbReference>
<dbReference type="CDD" id="cd00082">
    <property type="entry name" value="HisKA"/>
    <property type="match status" value="1"/>
</dbReference>
<evidence type="ECO:0000313" key="15">
    <source>
        <dbReference type="Proteomes" id="UP000647241"/>
    </source>
</evidence>
<dbReference type="SMART" id="SM00387">
    <property type="entry name" value="HATPase_c"/>
    <property type="match status" value="1"/>
</dbReference>
<dbReference type="Pfam" id="PF00512">
    <property type="entry name" value="HisKA"/>
    <property type="match status" value="1"/>
</dbReference>
<keyword evidence="4" id="KW-0597">Phosphoprotein</keyword>